<reference evidence="1" key="1">
    <citation type="submission" date="2021-02" db="EMBL/GenBank/DDBJ databases">
        <authorList>
            <person name="Nowell W R."/>
        </authorList>
    </citation>
    <scope>NUCLEOTIDE SEQUENCE</scope>
</reference>
<sequence length="58" mass="6773">MIEYLVVLNISLNATQRLKIVNEFFNPNVSRNDSYKLIVRMVINDVTGKIENFTEAQR</sequence>
<dbReference type="AlphaFoldDB" id="A0A820HUL4"/>
<organism evidence="1 2">
    <name type="scientific">Rotaria sordida</name>
    <dbReference type="NCBI Taxonomy" id="392033"/>
    <lineage>
        <taxon>Eukaryota</taxon>
        <taxon>Metazoa</taxon>
        <taxon>Spiralia</taxon>
        <taxon>Gnathifera</taxon>
        <taxon>Rotifera</taxon>
        <taxon>Eurotatoria</taxon>
        <taxon>Bdelloidea</taxon>
        <taxon>Philodinida</taxon>
        <taxon>Philodinidae</taxon>
        <taxon>Rotaria</taxon>
    </lineage>
</organism>
<evidence type="ECO:0000313" key="2">
    <source>
        <dbReference type="Proteomes" id="UP000663823"/>
    </source>
</evidence>
<name>A0A820HUL4_9BILA</name>
<accession>A0A820HUL4</accession>
<gene>
    <name evidence="1" type="ORF">OTI717_LOCUS41990</name>
</gene>
<feature type="non-terminal residue" evidence="1">
    <location>
        <position position="1"/>
    </location>
</feature>
<evidence type="ECO:0000313" key="1">
    <source>
        <dbReference type="EMBL" id="CAF4299236.1"/>
    </source>
</evidence>
<dbReference type="EMBL" id="CAJOAX010046509">
    <property type="protein sequence ID" value="CAF4299236.1"/>
    <property type="molecule type" value="Genomic_DNA"/>
</dbReference>
<comment type="caution">
    <text evidence="1">The sequence shown here is derived from an EMBL/GenBank/DDBJ whole genome shotgun (WGS) entry which is preliminary data.</text>
</comment>
<proteinExistence type="predicted"/>
<dbReference type="Proteomes" id="UP000663823">
    <property type="component" value="Unassembled WGS sequence"/>
</dbReference>
<protein>
    <submittedName>
        <fullName evidence="1">Uncharacterized protein</fullName>
    </submittedName>
</protein>